<feature type="compositionally biased region" description="Polar residues" evidence="1">
    <location>
        <begin position="623"/>
        <end position="638"/>
    </location>
</feature>
<evidence type="ECO:0000313" key="3">
    <source>
        <dbReference type="Proteomes" id="UP000501130"/>
    </source>
</evidence>
<feature type="compositionally biased region" description="Basic and acidic residues" evidence="1">
    <location>
        <begin position="639"/>
        <end position="654"/>
    </location>
</feature>
<reference evidence="2 3" key="1">
    <citation type="submission" date="2020-05" db="EMBL/GenBank/DDBJ databases">
        <title>Compete genome of Limnobacter sp. SAORIC-580.</title>
        <authorList>
            <person name="Song J."/>
            <person name="Cho J.-C."/>
        </authorList>
    </citation>
    <scope>NUCLEOTIDE SEQUENCE [LARGE SCALE GENOMIC DNA]</scope>
    <source>
        <strain evidence="2 3">SAORIC-580</strain>
    </source>
</reference>
<dbReference type="InterPro" id="IPR012337">
    <property type="entry name" value="RNaseH-like_sf"/>
</dbReference>
<sequence>MASESTRHIKGLSDTIWADFTVWPGFDEASLAPDKLAKFLNRKEAIKAYLSGSKVATIRKEYGISEPQIYRLITERCICNHPDGQIYGWRALIPQTRIVQFKRRSPIVINQWGHGAVGAFQTLLDTYPDVREALHKKILKVPNTRKKLGMLSTSKRSIWLWFLQSLREKGLEIKGEWPFNTKTNGYHSIIKYIDKVLHENPGKAILIHGGNELQRKMQAGDGVDRPVHRPFQRVEMDAHKIDGRFTVAIPLLEGGYQNVLIHRIWVIVIIEVVTRLVLGYHMSLRKEISKEDVLRVIKKSLSPWAKKKLHHTDKDFYIDGAGFPSVLGKQFVGICWDETSIDGALAEKAKVVAEVLKNSVGSILLTPKNSYAIRRTKDDRPFIESFFNKLGIFGFQKISNTTGNYPGATKGRDPIGVAVASEFQYEYAEELLDIIIANYNARIHSRLSGRSPLQYLQYLVLSKTFQPRVIDPQHLDTFFSYRKLCMVKGGLDAGKRPYVNFENGIYTSPILGQRLDLAGKKIWITADSDSDSRVIKASSLTGEHIDNLRVSPPWNRVPHNFETRRLICGLIRQGKFSLQNQQDAVESYIAEVEASGGKFPPHPAYLTARNFLVQSNDTIHQVPDNETIQSDMASNETNKSMESRITDNTEDRAKSRSTTKNNTASRNKQNIAPHTSDATAHTQNSASLPPRRKAENK</sequence>
<dbReference type="InterPro" id="IPR036397">
    <property type="entry name" value="RNaseH_sf"/>
</dbReference>
<feature type="region of interest" description="Disordered" evidence="1">
    <location>
        <begin position="623"/>
        <end position="697"/>
    </location>
</feature>
<name>A0ABX6N699_9BURK</name>
<organism evidence="2 3">
    <name type="scientific">Limnobacter profundi</name>
    <dbReference type="NCBI Taxonomy" id="2732163"/>
    <lineage>
        <taxon>Bacteria</taxon>
        <taxon>Pseudomonadati</taxon>
        <taxon>Pseudomonadota</taxon>
        <taxon>Betaproteobacteria</taxon>
        <taxon>Burkholderiales</taxon>
        <taxon>Burkholderiaceae</taxon>
        <taxon>Limnobacter</taxon>
    </lineage>
</organism>
<accession>A0ABX6N699</accession>
<dbReference type="RefSeq" id="WP_171099043.1">
    <property type="nucleotide sequence ID" value="NZ_CP053084.1"/>
</dbReference>
<evidence type="ECO:0000313" key="2">
    <source>
        <dbReference type="EMBL" id="QJR29588.1"/>
    </source>
</evidence>
<dbReference type="Gene3D" id="3.30.420.10">
    <property type="entry name" value="Ribonuclease H-like superfamily/Ribonuclease H"/>
    <property type="match status" value="1"/>
</dbReference>
<dbReference type="Proteomes" id="UP000501130">
    <property type="component" value="Chromosome"/>
</dbReference>
<feature type="compositionally biased region" description="Polar residues" evidence="1">
    <location>
        <begin position="656"/>
        <end position="687"/>
    </location>
</feature>
<dbReference type="SUPFAM" id="SSF53098">
    <property type="entry name" value="Ribonuclease H-like"/>
    <property type="match status" value="1"/>
</dbReference>
<keyword evidence="3" id="KW-1185">Reference proteome</keyword>
<dbReference type="EMBL" id="CP053084">
    <property type="protein sequence ID" value="QJR29588.1"/>
    <property type="molecule type" value="Genomic_DNA"/>
</dbReference>
<proteinExistence type="predicted"/>
<evidence type="ECO:0000256" key="1">
    <source>
        <dbReference type="SAM" id="MobiDB-lite"/>
    </source>
</evidence>
<evidence type="ECO:0008006" key="4">
    <source>
        <dbReference type="Google" id="ProtNLM"/>
    </source>
</evidence>
<gene>
    <name evidence="2" type="ORF">HKT17_07605</name>
</gene>
<protein>
    <recommendedName>
        <fullName evidence="4">Integrase catalytic domain-containing protein</fullName>
    </recommendedName>
</protein>